<dbReference type="Proteomes" id="UP000515307">
    <property type="component" value="Chromosome"/>
</dbReference>
<reference evidence="2" key="1">
    <citation type="submission" date="2019-10" db="EMBL/GenBank/DDBJ databases">
        <title>Antimicrobial potential of Antarctic Bacteria.</title>
        <authorList>
            <person name="Benaud N."/>
            <person name="Edwards R.J."/>
            <person name="Ferrari B.C."/>
        </authorList>
    </citation>
    <scope>NUCLEOTIDE SEQUENCE [LARGE SCALE GENOMIC DNA]</scope>
    <source>
        <strain evidence="2">NBSH44</strain>
    </source>
</reference>
<protein>
    <submittedName>
        <fullName evidence="1">Uncharacterized protein</fullName>
    </submittedName>
</protein>
<name>A0A7G7BF98_9ACTN</name>
<evidence type="ECO:0000313" key="2">
    <source>
        <dbReference type="Proteomes" id="UP000515307"/>
    </source>
</evidence>
<keyword evidence="2" id="KW-1185">Reference proteome</keyword>
<dbReference type="EMBL" id="CP045702">
    <property type="protein sequence ID" value="QNE74013.1"/>
    <property type="molecule type" value="Genomic_DNA"/>
</dbReference>
<evidence type="ECO:0000313" key="1">
    <source>
        <dbReference type="EMBL" id="QNE74013.1"/>
    </source>
</evidence>
<dbReference type="RefSeq" id="WP_185297578.1">
    <property type="nucleotide sequence ID" value="NZ_CP045702.1"/>
</dbReference>
<organism evidence="1 2">
    <name type="scientific">Streptomyces finlayi</name>
    <dbReference type="NCBI Taxonomy" id="67296"/>
    <lineage>
        <taxon>Bacteria</taxon>
        <taxon>Bacillati</taxon>
        <taxon>Actinomycetota</taxon>
        <taxon>Actinomycetes</taxon>
        <taxon>Kitasatosporales</taxon>
        <taxon>Streptomycetaceae</taxon>
        <taxon>Streptomyces</taxon>
    </lineage>
</organism>
<accession>A0A7G7BF98</accession>
<sequence>MTREEALIKATDHVAKLATNARGYQDVTLVQKVDAVERLARFLIGEEDAA</sequence>
<dbReference type="KEGG" id="sfiy:F0344_04810"/>
<dbReference type="AlphaFoldDB" id="A0A7G7BF98"/>
<proteinExistence type="predicted"/>
<gene>
    <name evidence="1" type="ORF">F0344_04810</name>
</gene>